<evidence type="ECO:0000313" key="2">
    <source>
        <dbReference type="EMBL" id="GLK62544.1"/>
    </source>
</evidence>
<evidence type="ECO:0000313" key="3">
    <source>
        <dbReference type="Proteomes" id="UP001143349"/>
    </source>
</evidence>
<dbReference type="InterPro" id="IPR038084">
    <property type="entry name" value="PduO/GlcC-like_sf"/>
</dbReference>
<keyword evidence="1" id="KW-0732">Signal</keyword>
<evidence type="ECO:0000256" key="1">
    <source>
        <dbReference type="SAM" id="SignalP"/>
    </source>
</evidence>
<organism evidence="2 3">
    <name type="scientific">Paracoccus kondratievae</name>
    <dbReference type="NCBI Taxonomy" id="135740"/>
    <lineage>
        <taxon>Bacteria</taxon>
        <taxon>Pseudomonadati</taxon>
        <taxon>Pseudomonadota</taxon>
        <taxon>Alphaproteobacteria</taxon>
        <taxon>Rhodobacterales</taxon>
        <taxon>Paracoccaceae</taxon>
        <taxon>Paracoccus</taxon>
    </lineage>
</organism>
<accession>A0AAD3NV24</accession>
<comment type="caution">
    <text evidence="2">The sequence shown here is derived from an EMBL/GenBank/DDBJ whole genome shotgun (WGS) entry which is preliminary data.</text>
</comment>
<dbReference type="InterPro" id="IPR052517">
    <property type="entry name" value="GlcG_carb_metab_protein"/>
</dbReference>
<dbReference type="Pfam" id="PF03928">
    <property type="entry name" value="HbpS-like"/>
    <property type="match status" value="1"/>
</dbReference>
<feature type="signal peptide" evidence="1">
    <location>
        <begin position="1"/>
        <end position="19"/>
    </location>
</feature>
<dbReference type="RefSeq" id="WP_152368383.1">
    <property type="nucleotide sequence ID" value="NZ_BSFH01000004.1"/>
</dbReference>
<dbReference type="Gene3D" id="3.30.450.150">
    <property type="entry name" value="Haem-degrading domain"/>
    <property type="match status" value="1"/>
</dbReference>
<keyword evidence="3" id="KW-1185">Reference proteome</keyword>
<dbReference type="PANTHER" id="PTHR34309:SF10">
    <property type="entry name" value="SLR1406 PROTEIN"/>
    <property type="match status" value="1"/>
</dbReference>
<dbReference type="InterPro" id="IPR005624">
    <property type="entry name" value="PduO/GlcC-like"/>
</dbReference>
<proteinExistence type="predicted"/>
<dbReference type="EMBL" id="BSFH01000004">
    <property type="protein sequence ID" value="GLK62544.1"/>
    <property type="molecule type" value="Genomic_DNA"/>
</dbReference>
<evidence type="ECO:0008006" key="4">
    <source>
        <dbReference type="Google" id="ProtNLM"/>
    </source>
</evidence>
<feature type="chain" id="PRO_5041913030" description="Heme-binding protein" evidence="1">
    <location>
        <begin position="20"/>
        <end position="161"/>
    </location>
</feature>
<dbReference type="Proteomes" id="UP001143349">
    <property type="component" value="Unassembled WGS sequence"/>
</dbReference>
<dbReference type="SUPFAM" id="SSF143744">
    <property type="entry name" value="GlcG-like"/>
    <property type="match status" value="1"/>
</dbReference>
<sequence>MIRLSVVAAALLTPLAVQAQELPSAPYLPLDLAVKAADAAVQACVADGHNVSVAIVARDGATKVLLKADGSGPHTGSSATGKAFTSAAMGRDTAGLAGFIASNPENAGLRDMDTRMVIQAGGLPIRIGEALVGGIGVGGAPSGDIDAACAAAGLSAIGAAN</sequence>
<reference evidence="2" key="1">
    <citation type="journal article" date="2014" name="Int. J. Syst. Evol. Microbiol.">
        <title>Complete genome sequence of Corynebacterium casei LMG S-19264T (=DSM 44701T), isolated from a smear-ripened cheese.</title>
        <authorList>
            <consortium name="US DOE Joint Genome Institute (JGI-PGF)"/>
            <person name="Walter F."/>
            <person name="Albersmeier A."/>
            <person name="Kalinowski J."/>
            <person name="Ruckert C."/>
        </authorList>
    </citation>
    <scope>NUCLEOTIDE SEQUENCE</scope>
    <source>
        <strain evidence="2">VKM B-2222</strain>
    </source>
</reference>
<protein>
    <recommendedName>
        <fullName evidence="4">Heme-binding protein</fullName>
    </recommendedName>
</protein>
<dbReference type="PANTHER" id="PTHR34309">
    <property type="entry name" value="SLR1406 PROTEIN"/>
    <property type="match status" value="1"/>
</dbReference>
<name>A0AAD3NV24_9RHOB</name>
<gene>
    <name evidence="2" type="ORF">GCM10017635_00120</name>
</gene>
<dbReference type="AlphaFoldDB" id="A0AAD3NV24"/>
<reference evidence="2" key="2">
    <citation type="submission" date="2023-01" db="EMBL/GenBank/DDBJ databases">
        <authorList>
            <person name="Sun Q."/>
            <person name="Evtushenko L."/>
        </authorList>
    </citation>
    <scope>NUCLEOTIDE SEQUENCE</scope>
    <source>
        <strain evidence="2">VKM B-2222</strain>
    </source>
</reference>